<gene>
    <name evidence="1" type="ORF">I542_4566</name>
</gene>
<evidence type="ECO:0000313" key="1">
    <source>
        <dbReference type="EMBL" id="EUA64397.1"/>
    </source>
</evidence>
<sequence>MAWGPHTVDARLYATTWYPTCTRLVSDYVRINPHHSHGGPMVVA</sequence>
<protein>
    <submittedName>
        <fullName evidence="1">Uncharacterized protein</fullName>
    </submittedName>
</protein>
<organism evidence="1 2">
    <name type="scientific">Mycobacteroides abscessus 1948</name>
    <dbReference type="NCBI Taxonomy" id="1299323"/>
    <lineage>
        <taxon>Bacteria</taxon>
        <taxon>Bacillati</taxon>
        <taxon>Actinomycetota</taxon>
        <taxon>Actinomycetes</taxon>
        <taxon>Mycobacteriales</taxon>
        <taxon>Mycobacteriaceae</taxon>
        <taxon>Mycobacteroides</taxon>
        <taxon>Mycobacteroides abscessus</taxon>
    </lineage>
</organism>
<evidence type="ECO:0000313" key="2">
    <source>
        <dbReference type="Proteomes" id="UP000021210"/>
    </source>
</evidence>
<proteinExistence type="predicted"/>
<reference evidence="1 2" key="1">
    <citation type="submission" date="2013-12" db="EMBL/GenBank/DDBJ databases">
        <authorList>
            <person name="Zelazny A."/>
            <person name="Olivier K."/>
            <person name="Holland S."/>
            <person name="Lenaerts A."/>
            <person name="Ordway D."/>
            <person name="DeGroote M.A."/>
            <person name="Parker T."/>
            <person name="Sizemore C."/>
            <person name="Tallon L.J."/>
            <person name="Sadzewicz L.K."/>
            <person name="Sengamalay N."/>
            <person name="Fraser C.M."/>
            <person name="Hine E."/>
            <person name="Shefchek K.A."/>
            <person name="Das S.P."/>
            <person name="Tettelin H."/>
        </authorList>
    </citation>
    <scope>NUCLEOTIDE SEQUENCE [LARGE SCALE GENOMIC DNA]</scope>
    <source>
        <strain evidence="1 2">1948</strain>
    </source>
</reference>
<dbReference type="AlphaFoldDB" id="A0A829QNP4"/>
<dbReference type="EMBL" id="JAOH01000002">
    <property type="protein sequence ID" value="EUA64397.1"/>
    <property type="molecule type" value="Genomic_DNA"/>
</dbReference>
<dbReference type="Proteomes" id="UP000021210">
    <property type="component" value="Unassembled WGS sequence"/>
</dbReference>
<accession>A0A829QNP4</accession>
<name>A0A829QNP4_9MYCO</name>
<comment type="caution">
    <text evidence="1">The sequence shown here is derived from an EMBL/GenBank/DDBJ whole genome shotgun (WGS) entry which is preliminary data.</text>
</comment>